<keyword evidence="4" id="KW-1185">Reference proteome</keyword>
<sequence>MSKLKGSRLEAEVDRARTDGNWKRLTELLPAVRSKHSGLEDVYELLLGEVQLESYLEQQGEILRPNKDHYDKVKGAESQLYTTIREHGKNGSAILEANLLLSKLHYTCAEYQKSLIDIDNSGMENANTPFRTLRALRLVAEAYAIKGLCLETMEVSSRSRSESVGSNTSYEQKALFCFEKSAELAISFINELEKTIFSAQAPKGANVSTSSVTGKPAEKLGEILECCLERVAVLRAKDTIAQKKKMEARGSNGTGESSPASATSQPASDCSKSCRDNSQNSSFAPRSPAIGRSARRSA</sequence>
<dbReference type="Proteomes" id="UP000835052">
    <property type="component" value="Unassembled WGS sequence"/>
</dbReference>
<evidence type="ECO:0000313" key="4">
    <source>
        <dbReference type="Proteomes" id="UP000835052"/>
    </source>
</evidence>
<proteinExistence type="predicted"/>
<dbReference type="Pfam" id="PF19440">
    <property type="entry name" value="TTC7_N"/>
    <property type="match status" value="1"/>
</dbReference>
<dbReference type="PANTHER" id="PTHR23083">
    <property type="entry name" value="TETRATRICOPEPTIDE REPEAT PROTEIN, TPR"/>
    <property type="match status" value="1"/>
</dbReference>
<feature type="region of interest" description="Disordered" evidence="1">
    <location>
        <begin position="244"/>
        <end position="298"/>
    </location>
</feature>
<dbReference type="PANTHER" id="PTHR23083:SF464">
    <property type="entry name" value="TETRATRICOPEPTIDE REPEAT DOMAIN 7, ISOFORM A"/>
    <property type="match status" value="1"/>
</dbReference>
<feature type="compositionally biased region" description="Low complexity" evidence="1">
    <location>
        <begin position="257"/>
        <end position="268"/>
    </location>
</feature>
<reference evidence="3" key="1">
    <citation type="submission" date="2020-10" db="EMBL/GenBank/DDBJ databases">
        <authorList>
            <person name="Kikuchi T."/>
        </authorList>
    </citation>
    <scope>NUCLEOTIDE SEQUENCE</scope>
    <source>
        <strain evidence="3">NKZ352</strain>
    </source>
</reference>
<dbReference type="GO" id="GO:0072659">
    <property type="term" value="P:protein localization to plasma membrane"/>
    <property type="evidence" value="ECO:0007669"/>
    <property type="project" value="TreeGrafter"/>
</dbReference>
<dbReference type="AlphaFoldDB" id="A0A8S1HIL4"/>
<dbReference type="InterPro" id="IPR051722">
    <property type="entry name" value="Endocytosis_PI4K-reg_protein"/>
</dbReference>
<accession>A0A8S1HIL4</accession>
<protein>
    <recommendedName>
        <fullName evidence="2">Tetratricopeptide repeat protein 7 N-terminal domain-containing protein</fullName>
    </recommendedName>
</protein>
<evidence type="ECO:0000313" key="3">
    <source>
        <dbReference type="EMBL" id="CAD6196367.1"/>
    </source>
</evidence>
<dbReference type="EMBL" id="CAJGYM010000071">
    <property type="protein sequence ID" value="CAD6196367.1"/>
    <property type="molecule type" value="Genomic_DNA"/>
</dbReference>
<dbReference type="InterPro" id="IPR045819">
    <property type="entry name" value="TTC7_N"/>
</dbReference>
<gene>
    <name evidence="3" type="ORF">CAUJ_LOCUS12282</name>
</gene>
<name>A0A8S1HIL4_9PELO</name>
<organism evidence="3 4">
    <name type="scientific">Caenorhabditis auriculariae</name>
    <dbReference type="NCBI Taxonomy" id="2777116"/>
    <lineage>
        <taxon>Eukaryota</taxon>
        <taxon>Metazoa</taxon>
        <taxon>Ecdysozoa</taxon>
        <taxon>Nematoda</taxon>
        <taxon>Chromadorea</taxon>
        <taxon>Rhabditida</taxon>
        <taxon>Rhabditina</taxon>
        <taxon>Rhabditomorpha</taxon>
        <taxon>Rhabditoidea</taxon>
        <taxon>Rhabditidae</taxon>
        <taxon>Peloderinae</taxon>
        <taxon>Caenorhabditis</taxon>
    </lineage>
</organism>
<dbReference type="GO" id="GO:0046854">
    <property type="term" value="P:phosphatidylinositol phosphate biosynthetic process"/>
    <property type="evidence" value="ECO:0007669"/>
    <property type="project" value="TreeGrafter"/>
</dbReference>
<evidence type="ECO:0000259" key="2">
    <source>
        <dbReference type="Pfam" id="PF19440"/>
    </source>
</evidence>
<evidence type="ECO:0000256" key="1">
    <source>
        <dbReference type="SAM" id="MobiDB-lite"/>
    </source>
</evidence>
<dbReference type="OrthoDB" id="29013at2759"/>
<dbReference type="GO" id="GO:0005886">
    <property type="term" value="C:plasma membrane"/>
    <property type="evidence" value="ECO:0007669"/>
    <property type="project" value="TreeGrafter"/>
</dbReference>
<feature type="domain" description="Tetratricopeptide repeat protein 7 N-terminal" evidence="2">
    <location>
        <begin position="3"/>
        <end position="237"/>
    </location>
</feature>
<comment type="caution">
    <text evidence="3">The sequence shown here is derived from an EMBL/GenBank/DDBJ whole genome shotgun (WGS) entry which is preliminary data.</text>
</comment>